<dbReference type="PANTHER" id="PTHR45646:SF11">
    <property type="entry name" value="SERINE_THREONINE-PROTEIN KINASE DOA"/>
    <property type="match status" value="1"/>
</dbReference>
<keyword evidence="5 6" id="KW-0067">ATP-binding</keyword>
<proteinExistence type="predicted"/>
<name>A0ABR0E2I1_ZASCE</name>
<dbReference type="Gene3D" id="1.10.510.10">
    <property type="entry name" value="Transferase(Phosphotransferase) domain 1"/>
    <property type="match status" value="1"/>
</dbReference>
<dbReference type="InterPro" id="IPR017441">
    <property type="entry name" value="Protein_kinase_ATP_BS"/>
</dbReference>
<dbReference type="PROSITE" id="PS00107">
    <property type="entry name" value="PROTEIN_KINASE_ATP"/>
    <property type="match status" value="1"/>
</dbReference>
<evidence type="ECO:0000256" key="6">
    <source>
        <dbReference type="PROSITE-ProRule" id="PRU10141"/>
    </source>
</evidence>
<organism evidence="9 10">
    <name type="scientific">Zasmidium cellare</name>
    <name type="common">Wine cellar mold</name>
    <name type="synonym">Racodium cellare</name>
    <dbReference type="NCBI Taxonomy" id="395010"/>
    <lineage>
        <taxon>Eukaryota</taxon>
        <taxon>Fungi</taxon>
        <taxon>Dikarya</taxon>
        <taxon>Ascomycota</taxon>
        <taxon>Pezizomycotina</taxon>
        <taxon>Dothideomycetes</taxon>
        <taxon>Dothideomycetidae</taxon>
        <taxon>Mycosphaerellales</taxon>
        <taxon>Mycosphaerellaceae</taxon>
        <taxon>Zasmidium</taxon>
    </lineage>
</organism>
<evidence type="ECO:0000313" key="9">
    <source>
        <dbReference type="EMBL" id="KAK4495633.1"/>
    </source>
</evidence>
<dbReference type="Pfam" id="PF00069">
    <property type="entry name" value="Pkinase"/>
    <property type="match status" value="1"/>
</dbReference>
<reference evidence="9 10" key="1">
    <citation type="journal article" date="2023" name="G3 (Bethesda)">
        <title>A chromosome-level genome assembly of Zasmidium syzygii isolated from banana leaves.</title>
        <authorList>
            <person name="van Westerhoven A.C."/>
            <person name="Mehrabi R."/>
            <person name="Talebi R."/>
            <person name="Steentjes M.B.F."/>
            <person name="Corcolon B."/>
            <person name="Chong P.A."/>
            <person name="Kema G.H.J."/>
            <person name="Seidl M.F."/>
        </authorList>
    </citation>
    <scope>NUCLEOTIDE SEQUENCE [LARGE SCALE GENOMIC DNA]</scope>
    <source>
        <strain evidence="9 10">P124</strain>
    </source>
</reference>
<dbReference type="InterPro" id="IPR011009">
    <property type="entry name" value="Kinase-like_dom_sf"/>
</dbReference>
<keyword evidence="2" id="KW-0808">Transferase</keyword>
<gene>
    <name evidence="9" type="ORF">PRZ48_012901</name>
</gene>
<protein>
    <recommendedName>
        <fullName evidence="8">Protein kinase domain-containing protein</fullName>
    </recommendedName>
</protein>
<evidence type="ECO:0000256" key="5">
    <source>
        <dbReference type="ARBA" id="ARBA00022840"/>
    </source>
</evidence>
<dbReference type="InterPro" id="IPR051175">
    <property type="entry name" value="CLK_kinases"/>
</dbReference>
<dbReference type="SMART" id="SM00220">
    <property type="entry name" value="S_TKc"/>
    <property type="match status" value="1"/>
</dbReference>
<dbReference type="EMBL" id="JAXOVC010000011">
    <property type="protein sequence ID" value="KAK4495633.1"/>
    <property type="molecule type" value="Genomic_DNA"/>
</dbReference>
<feature type="region of interest" description="Disordered" evidence="7">
    <location>
        <begin position="1"/>
        <end position="56"/>
    </location>
</feature>
<dbReference type="InterPro" id="IPR000719">
    <property type="entry name" value="Prot_kinase_dom"/>
</dbReference>
<accession>A0ABR0E2I1</accession>
<dbReference type="Gene3D" id="3.30.200.20">
    <property type="entry name" value="Phosphorylase Kinase, domain 1"/>
    <property type="match status" value="1"/>
</dbReference>
<dbReference type="Proteomes" id="UP001305779">
    <property type="component" value="Unassembled WGS sequence"/>
</dbReference>
<feature type="binding site" evidence="6">
    <location>
        <position position="125"/>
    </location>
    <ligand>
        <name>ATP</name>
        <dbReference type="ChEBI" id="CHEBI:30616"/>
    </ligand>
</feature>
<dbReference type="PANTHER" id="PTHR45646">
    <property type="entry name" value="SERINE/THREONINE-PROTEIN KINASE DOA-RELATED"/>
    <property type="match status" value="1"/>
</dbReference>
<keyword evidence="10" id="KW-1185">Reference proteome</keyword>
<feature type="compositionally biased region" description="Basic and acidic residues" evidence="7">
    <location>
        <begin position="16"/>
        <end position="46"/>
    </location>
</feature>
<keyword evidence="4" id="KW-0418">Kinase</keyword>
<keyword evidence="3 6" id="KW-0547">Nucleotide-binding</keyword>
<dbReference type="PROSITE" id="PS50011">
    <property type="entry name" value="PROTEIN_KINASE_DOM"/>
    <property type="match status" value="1"/>
</dbReference>
<evidence type="ECO:0000259" key="8">
    <source>
        <dbReference type="PROSITE" id="PS50011"/>
    </source>
</evidence>
<sequence length="468" mass="53330">MAPSEERNMPVPHEQPGGKEERRQHQTPEQHRKPEQRRTPEQRHSSADLASSVKQISKKTTAHLDVLAADEEASTGLKQDTEDDFVSNIEHPSLYRVVGKLGYGSTSTVWLCRNLQTQEDYVALKVYINNSKTHRELSVCQHINSVSSQHPGREYVRKLLDSFEIEGPHGKHICLVFEPLGNSLGQLHLLADGALDTEIIRQAMRPILNALQFLHDEAGVIHTDLQPNKILLGIHDNAILAKFEQDELQEPSARKELPGRTIYTSRPVWPTARGWPSLSDFSEARFGGSEHTDLVMPDVYRAPEVILDMPWSYPIDVWGFAMVIWDLVEPDRLFTARDENGRYSEEHHLAQMVSVLGPPPQDFLQRSRKCEKYWDQNGEPGTTQQLGHAVALTYETTGNWIGDVAIPDQSLAFKERRLSGNEKAHFLAFMRKMLQWKPEDRSDWNDVFFSEWLVADLIESGHIGRDDD</sequence>
<evidence type="ECO:0000256" key="3">
    <source>
        <dbReference type="ARBA" id="ARBA00022741"/>
    </source>
</evidence>
<evidence type="ECO:0000256" key="7">
    <source>
        <dbReference type="SAM" id="MobiDB-lite"/>
    </source>
</evidence>
<comment type="caution">
    <text evidence="9">The sequence shown here is derived from an EMBL/GenBank/DDBJ whole genome shotgun (WGS) entry which is preliminary data.</text>
</comment>
<keyword evidence="1" id="KW-0723">Serine/threonine-protein kinase</keyword>
<evidence type="ECO:0000256" key="4">
    <source>
        <dbReference type="ARBA" id="ARBA00022777"/>
    </source>
</evidence>
<evidence type="ECO:0000256" key="1">
    <source>
        <dbReference type="ARBA" id="ARBA00022527"/>
    </source>
</evidence>
<evidence type="ECO:0000313" key="10">
    <source>
        <dbReference type="Proteomes" id="UP001305779"/>
    </source>
</evidence>
<feature type="domain" description="Protein kinase" evidence="8">
    <location>
        <begin position="95"/>
        <end position="453"/>
    </location>
</feature>
<dbReference type="SUPFAM" id="SSF56112">
    <property type="entry name" value="Protein kinase-like (PK-like)"/>
    <property type="match status" value="1"/>
</dbReference>
<evidence type="ECO:0000256" key="2">
    <source>
        <dbReference type="ARBA" id="ARBA00022679"/>
    </source>
</evidence>